<dbReference type="Proteomes" id="UP001597601">
    <property type="component" value="Unassembled WGS sequence"/>
</dbReference>
<name>A0ABW5XQJ2_9SPHI</name>
<sequence>MQNHPFNTTNLNDATVKRFADTYQALKDEFDIQPTGHIDFDLQQFEVFKNCAGVNVLGSFVIKRDCGDSYILFVEVKYKIGSTPQANHQEHQVWGLTYVKHSFGRVLIRRETLTDKLLELVHPLELNFDEDKPFCNTFFVVVNDYVKATGGMHRNFRNAVMDIRDNDFMIEIVDHTLVIGNYDPIIPEKSLHIAEFVERVAEACNE</sequence>
<protein>
    <submittedName>
        <fullName evidence="1">Uncharacterized protein</fullName>
    </submittedName>
</protein>
<dbReference type="EMBL" id="JBHUON010000006">
    <property type="protein sequence ID" value="MFD2864452.1"/>
    <property type="molecule type" value="Genomic_DNA"/>
</dbReference>
<evidence type="ECO:0000313" key="2">
    <source>
        <dbReference type="Proteomes" id="UP001597601"/>
    </source>
</evidence>
<organism evidence="1 2">
    <name type="scientific">Mucilaginibacter antarcticus</name>
    <dbReference type="NCBI Taxonomy" id="1855725"/>
    <lineage>
        <taxon>Bacteria</taxon>
        <taxon>Pseudomonadati</taxon>
        <taxon>Bacteroidota</taxon>
        <taxon>Sphingobacteriia</taxon>
        <taxon>Sphingobacteriales</taxon>
        <taxon>Sphingobacteriaceae</taxon>
        <taxon>Mucilaginibacter</taxon>
    </lineage>
</organism>
<accession>A0ABW5XQJ2</accession>
<dbReference type="RefSeq" id="WP_377124991.1">
    <property type="nucleotide sequence ID" value="NZ_JBHUON010000006.1"/>
</dbReference>
<comment type="caution">
    <text evidence="1">The sequence shown here is derived from an EMBL/GenBank/DDBJ whole genome shotgun (WGS) entry which is preliminary data.</text>
</comment>
<proteinExistence type="predicted"/>
<reference evidence="2" key="1">
    <citation type="journal article" date="2019" name="Int. J. Syst. Evol. Microbiol.">
        <title>The Global Catalogue of Microorganisms (GCM) 10K type strain sequencing project: providing services to taxonomists for standard genome sequencing and annotation.</title>
        <authorList>
            <consortium name="The Broad Institute Genomics Platform"/>
            <consortium name="The Broad Institute Genome Sequencing Center for Infectious Disease"/>
            <person name="Wu L."/>
            <person name="Ma J."/>
        </authorList>
    </citation>
    <scope>NUCLEOTIDE SEQUENCE [LARGE SCALE GENOMIC DNA]</scope>
    <source>
        <strain evidence="2">KCTC 52232</strain>
    </source>
</reference>
<keyword evidence="2" id="KW-1185">Reference proteome</keyword>
<evidence type="ECO:0000313" key="1">
    <source>
        <dbReference type="EMBL" id="MFD2864452.1"/>
    </source>
</evidence>
<gene>
    <name evidence="1" type="ORF">ACFSYC_07095</name>
</gene>